<dbReference type="AlphaFoldDB" id="A0A392STJ3"/>
<accession>A0A392STJ3</accession>
<evidence type="ECO:0000313" key="2">
    <source>
        <dbReference type="Proteomes" id="UP000265520"/>
    </source>
</evidence>
<reference evidence="1 2" key="1">
    <citation type="journal article" date="2018" name="Front. Plant Sci.">
        <title>Red Clover (Trifolium pratense) and Zigzag Clover (T. medium) - A Picture of Genomic Similarities and Differences.</title>
        <authorList>
            <person name="Dluhosova J."/>
            <person name="Istvanek J."/>
            <person name="Nedelnik J."/>
            <person name="Repkova J."/>
        </authorList>
    </citation>
    <scope>NUCLEOTIDE SEQUENCE [LARGE SCALE GENOMIC DNA]</scope>
    <source>
        <strain evidence="2">cv. 10/8</strain>
        <tissue evidence="1">Leaf</tissue>
    </source>
</reference>
<protein>
    <submittedName>
        <fullName evidence="1">Uncharacterized protein</fullName>
    </submittedName>
</protein>
<dbReference type="EMBL" id="LXQA010436908">
    <property type="protein sequence ID" value="MCI51762.1"/>
    <property type="molecule type" value="Genomic_DNA"/>
</dbReference>
<proteinExistence type="predicted"/>
<keyword evidence="2" id="KW-1185">Reference proteome</keyword>
<comment type="caution">
    <text evidence="1">The sequence shown here is derived from an EMBL/GenBank/DDBJ whole genome shotgun (WGS) entry which is preliminary data.</text>
</comment>
<evidence type="ECO:0000313" key="1">
    <source>
        <dbReference type="EMBL" id="MCI51762.1"/>
    </source>
</evidence>
<organism evidence="1 2">
    <name type="scientific">Trifolium medium</name>
    <dbReference type="NCBI Taxonomy" id="97028"/>
    <lineage>
        <taxon>Eukaryota</taxon>
        <taxon>Viridiplantae</taxon>
        <taxon>Streptophyta</taxon>
        <taxon>Embryophyta</taxon>
        <taxon>Tracheophyta</taxon>
        <taxon>Spermatophyta</taxon>
        <taxon>Magnoliopsida</taxon>
        <taxon>eudicotyledons</taxon>
        <taxon>Gunneridae</taxon>
        <taxon>Pentapetalae</taxon>
        <taxon>rosids</taxon>
        <taxon>fabids</taxon>
        <taxon>Fabales</taxon>
        <taxon>Fabaceae</taxon>
        <taxon>Papilionoideae</taxon>
        <taxon>50 kb inversion clade</taxon>
        <taxon>NPAAA clade</taxon>
        <taxon>Hologalegina</taxon>
        <taxon>IRL clade</taxon>
        <taxon>Trifolieae</taxon>
        <taxon>Trifolium</taxon>
    </lineage>
</organism>
<feature type="non-terminal residue" evidence="1">
    <location>
        <position position="26"/>
    </location>
</feature>
<name>A0A392STJ3_9FABA</name>
<sequence>MAVTLTANAIPAIIIGDVDAKPLVQV</sequence>
<dbReference type="Proteomes" id="UP000265520">
    <property type="component" value="Unassembled WGS sequence"/>
</dbReference>